<dbReference type="Pfam" id="PF02515">
    <property type="entry name" value="CoA_transf_3"/>
    <property type="match status" value="1"/>
</dbReference>
<dbReference type="AlphaFoldDB" id="X8CK27"/>
<evidence type="ECO:0000256" key="1">
    <source>
        <dbReference type="ARBA" id="ARBA00022679"/>
    </source>
</evidence>
<dbReference type="SUPFAM" id="SSF89796">
    <property type="entry name" value="CoA-transferase family III (CaiB/BaiF)"/>
    <property type="match status" value="1"/>
</dbReference>
<comment type="caution">
    <text evidence="3">The sequence shown here is derived from an EMBL/GenBank/DDBJ whole genome shotgun (WGS) entry which is preliminary data.</text>
</comment>
<dbReference type="Gene3D" id="3.40.50.10540">
    <property type="entry name" value="Crotonobetainyl-coa:carnitine coa-transferase, domain 1"/>
    <property type="match status" value="1"/>
</dbReference>
<dbReference type="PATRIC" id="fig|1299334.3.peg.2608"/>
<keyword evidence="3" id="KW-0012">Acyltransferase</keyword>
<evidence type="ECO:0000313" key="3">
    <source>
        <dbReference type="EMBL" id="EUA56459.1"/>
    </source>
</evidence>
<dbReference type="GO" id="GO:0003988">
    <property type="term" value="F:acetyl-CoA C-acyltransferase activity"/>
    <property type="evidence" value="ECO:0007669"/>
    <property type="project" value="UniProtKB-EC"/>
</dbReference>
<reference evidence="3" key="1">
    <citation type="submission" date="2014-01" db="EMBL/GenBank/DDBJ databases">
        <authorList>
            <person name="Brown-Elliot B."/>
            <person name="Wallace R."/>
            <person name="Lenaerts A."/>
            <person name="Ordway D."/>
            <person name="DeGroote M.A."/>
            <person name="Parker T."/>
            <person name="Sizemore C."/>
            <person name="Tallon L.J."/>
            <person name="Sadzewicz L.K."/>
            <person name="Sengamalay N."/>
            <person name="Fraser C.M."/>
            <person name="Hine E."/>
            <person name="Shefchek K.A."/>
            <person name="Das S.P."/>
            <person name="Tettelin H."/>
        </authorList>
    </citation>
    <scope>NUCLEOTIDE SEQUENCE [LARGE SCALE GENOMIC DNA]</scope>
    <source>
        <strain evidence="3">4042</strain>
    </source>
</reference>
<feature type="region of interest" description="Disordered" evidence="2">
    <location>
        <begin position="100"/>
        <end position="125"/>
    </location>
</feature>
<accession>X8CK27</accession>
<dbReference type="EMBL" id="JAOB01000029">
    <property type="protein sequence ID" value="EUA56459.1"/>
    <property type="molecule type" value="Genomic_DNA"/>
</dbReference>
<name>X8CK27_MYCXE</name>
<dbReference type="PANTHER" id="PTHR48207">
    <property type="entry name" value="SUCCINATE--HYDROXYMETHYLGLUTARATE COA-TRANSFERASE"/>
    <property type="match status" value="1"/>
</dbReference>
<dbReference type="EC" id="2.3.1.16" evidence="3"/>
<dbReference type="InterPro" id="IPR023606">
    <property type="entry name" value="CoA-Trfase_III_dom_1_sf"/>
</dbReference>
<dbReference type="InterPro" id="IPR050483">
    <property type="entry name" value="CoA-transferase_III_domain"/>
</dbReference>
<dbReference type="PANTHER" id="PTHR48207:SF4">
    <property type="entry name" value="BLL6097 PROTEIN"/>
    <property type="match status" value="1"/>
</dbReference>
<organism evidence="3">
    <name type="scientific">Mycobacterium xenopi 4042</name>
    <dbReference type="NCBI Taxonomy" id="1299334"/>
    <lineage>
        <taxon>Bacteria</taxon>
        <taxon>Bacillati</taxon>
        <taxon>Actinomycetota</taxon>
        <taxon>Actinomycetes</taxon>
        <taxon>Mycobacteriales</taxon>
        <taxon>Mycobacteriaceae</taxon>
        <taxon>Mycobacterium</taxon>
    </lineage>
</organism>
<dbReference type="Gene3D" id="3.30.1540.10">
    <property type="entry name" value="formyl-coa transferase, domain 3"/>
    <property type="match status" value="1"/>
</dbReference>
<evidence type="ECO:0000256" key="2">
    <source>
        <dbReference type="SAM" id="MobiDB-lite"/>
    </source>
</evidence>
<keyword evidence="1 3" id="KW-0808">Transferase</keyword>
<proteinExistence type="predicted"/>
<dbReference type="InterPro" id="IPR003673">
    <property type="entry name" value="CoA-Trfase_fam_III"/>
</dbReference>
<protein>
    <submittedName>
        <fullName evidence="3">Acetyl-CoA C-acyltransferase domain protein</fullName>
        <ecNumber evidence="3">2.3.1.16</ecNumber>
    </submittedName>
</protein>
<dbReference type="InterPro" id="IPR044855">
    <property type="entry name" value="CoA-Trfase_III_dom3_sf"/>
</dbReference>
<dbReference type="GO" id="GO:0008410">
    <property type="term" value="F:CoA-transferase activity"/>
    <property type="evidence" value="ECO:0007669"/>
    <property type="project" value="TreeGrafter"/>
</dbReference>
<gene>
    <name evidence="3" type="ORF">I553_8507</name>
</gene>
<sequence length="203" mass="22886">MQPPWACDRYATLEQRARQIDTVYGLVAQTMRERTTAEWLTLFRKLEIPAAPIRTPDGLFDDPHLNAVGLFETVDSPHGRMRFPGVPTWFSHTPGRVAGPAPELGPIPPRCSRKSARADAKAPDTPSKTGFCVCSARKGALSMGVPVYQRILDLFEAEGVNTLFGIPDPNFVHMFLEADRRGWRWWPRITRRARASWPTRPHA</sequence>